<evidence type="ECO:0000313" key="3">
    <source>
        <dbReference type="Proteomes" id="UP001295444"/>
    </source>
</evidence>
<accession>A0AAD1VUK3</accession>
<feature type="region of interest" description="Disordered" evidence="1">
    <location>
        <begin position="1"/>
        <end position="25"/>
    </location>
</feature>
<dbReference type="Proteomes" id="UP001295444">
    <property type="component" value="Chromosome 02"/>
</dbReference>
<reference evidence="2" key="1">
    <citation type="submission" date="2022-03" db="EMBL/GenBank/DDBJ databases">
        <authorList>
            <person name="Alioto T."/>
            <person name="Alioto T."/>
            <person name="Gomez Garrido J."/>
        </authorList>
    </citation>
    <scope>NUCLEOTIDE SEQUENCE</scope>
</reference>
<gene>
    <name evidence="2" type="ORF">PECUL_23A042782</name>
</gene>
<dbReference type="AlphaFoldDB" id="A0AAD1VUK3"/>
<proteinExistence type="predicted"/>
<sequence length="269" mass="28945">MKEWQSGSEDGGEEDRRPLLGDPESGSCHIQQYPLPTPAAKAQVNGCVEPSAVPADVAFDALAAPPEWRMLLVDLWGGLIAECIIRGASLCCLILSFCQNALNIGSSQYKVEGFSLVTIVPRAGEVAGFQLYSNKILCAQGREISHLSLLQLLLGHTSSDSKTVAGKNSGKHSKTGQMICGSKSMLLATDRKPEELKHKLQTKETPSIHPKLFGCSECAFRFPPLSTPPAVLAPSPPPTPPIPTSLYQASFLRFLDLVILVDFYVGPAF</sequence>
<name>A0AAD1VUK3_PELCU</name>
<evidence type="ECO:0000313" key="2">
    <source>
        <dbReference type="EMBL" id="CAH2248907.1"/>
    </source>
</evidence>
<organism evidence="2 3">
    <name type="scientific">Pelobates cultripes</name>
    <name type="common">Western spadefoot toad</name>
    <dbReference type="NCBI Taxonomy" id="61616"/>
    <lineage>
        <taxon>Eukaryota</taxon>
        <taxon>Metazoa</taxon>
        <taxon>Chordata</taxon>
        <taxon>Craniata</taxon>
        <taxon>Vertebrata</taxon>
        <taxon>Euteleostomi</taxon>
        <taxon>Amphibia</taxon>
        <taxon>Batrachia</taxon>
        <taxon>Anura</taxon>
        <taxon>Pelobatoidea</taxon>
        <taxon>Pelobatidae</taxon>
        <taxon>Pelobates</taxon>
    </lineage>
</organism>
<protein>
    <submittedName>
        <fullName evidence="2">Uncharacterized protein</fullName>
    </submittedName>
</protein>
<dbReference type="EMBL" id="OW240913">
    <property type="protein sequence ID" value="CAH2248907.1"/>
    <property type="molecule type" value="Genomic_DNA"/>
</dbReference>
<keyword evidence="3" id="KW-1185">Reference proteome</keyword>
<evidence type="ECO:0000256" key="1">
    <source>
        <dbReference type="SAM" id="MobiDB-lite"/>
    </source>
</evidence>